<dbReference type="GO" id="GO:0007043">
    <property type="term" value="P:cell-cell junction assembly"/>
    <property type="evidence" value="ECO:0007669"/>
    <property type="project" value="TreeGrafter"/>
</dbReference>
<comment type="caution">
    <text evidence="11">The sequence shown here is derived from an EMBL/GenBank/DDBJ whole genome shotgun (WGS) entry which is preliminary data.</text>
</comment>
<evidence type="ECO:0000313" key="11">
    <source>
        <dbReference type="EMBL" id="RXN24742.1"/>
    </source>
</evidence>
<name>A0A498MZ20_LABRO</name>
<evidence type="ECO:0000256" key="5">
    <source>
        <dbReference type="ARBA" id="ARBA00022737"/>
    </source>
</evidence>
<dbReference type="GO" id="GO:0034332">
    <property type="term" value="P:adherens junction organization"/>
    <property type="evidence" value="ECO:0007669"/>
    <property type="project" value="TreeGrafter"/>
</dbReference>
<keyword evidence="4" id="KW-0732">Signal</keyword>
<keyword evidence="9" id="KW-0325">Glycoprotein</keyword>
<keyword evidence="2" id="KW-1003">Cell membrane</keyword>
<dbReference type="GO" id="GO:0016477">
    <property type="term" value="P:cell migration"/>
    <property type="evidence" value="ECO:0007669"/>
    <property type="project" value="TreeGrafter"/>
</dbReference>
<dbReference type="InterPro" id="IPR014868">
    <property type="entry name" value="Cadherin_pro_dom"/>
</dbReference>
<keyword evidence="5" id="KW-0677">Repeat</keyword>
<evidence type="ECO:0000256" key="6">
    <source>
        <dbReference type="ARBA" id="ARBA00022837"/>
    </source>
</evidence>
<evidence type="ECO:0000259" key="10">
    <source>
        <dbReference type="SMART" id="SM01055"/>
    </source>
</evidence>
<dbReference type="GO" id="GO:0016339">
    <property type="term" value="P:calcium-dependent cell-cell adhesion via plasma membrane cell adhesion molecules"/>
    <property type="evidence" value="ECO:0007669"/>
    <property type="project" value="TreeGrafter"/>
</dbReference>
<feature type="domain" description="Cadherin prodomain" evidence="10">
    <location>
        <begin position="24"/>
        <end position="111"/>
    </location>
</feature>
<evidence type="ECO:0000256" key="4">
    <source>
        <dbReference type="ARBA" id="ARBA00022729"/>
    </source>
</evidence>
<dbReference type="Gene3D" id="2.60.40.60">
    <property type="entry name" value="Cadherins"/>
    <property type="match status" value="2"/>
</dbReference>
<evidence type="ECO:0007829" key="13">
    <source>
        <dbReference type="PeptideAtlas" id="A0A498MZ20"/>
    </source>
</evidence>
<dbReference type="GO" id="GO:0008013">
    <property type="term" value="F:beta-catenin binding"/>
    <property type="evidence" value="ECO:0007669"/>
    <property type="project" value="TreeGrafter"/>
</dbReference>
<reference evidence="11 12" key="1">
    <citation type="submission" date="2018-03" db="EMBL/GenBank/DDBJ databases">
        <title>Draft genome sequence of Rohu Carp (Labeo rohita).</title>
        <authorList>
            <person name="Das P."/>
            <person name="Kushwaha B."/>
            <person name="Joshi C.G."/>
            <person name="Kumar D."/>
            <person name="Nagpure N.S."/>
            <person name="Sahoo L."/>
            <person name="Das S.P."/>
            <person name="Bit A."/>
            <person name="Patnaik S."/>
            <person name="Meher P.K."/>
            <person name="Jayasankar P."/>
            <person name="Koringa P.G."/>
            <person name="Patel N.V."/>
            <person name="Hinsu A.T."/>
            <person name="Kumar R."/>
            <person name="Pandey M."/>
            <person name="Agarwal S."/>
            <person name="Srivastava S."/>
            <person name="Singh M."/>
            <person name="Iquebal M.A."/>
            <person name="Jaiswal S."/>
            <person name="Angadi U.B."/>
            <person name="Kumar N."/>
            <person name="Raza M."/>
            <person name="Shah T.M."/>
            <person name="Rai A."/>
            <person name="Jena J.K."/>
        </authorList>
    </citation>
    <scope>NUCLEOTIDE SEQUENCE [LARGE SCALE GENOMIC DNA]</scope>
    <source>
        <strain evidence="11">DASCIFA01</strain>
        <tissue evidence="11">Testis</tissue>
    </source>
</reference>
<dbReference type="GO" id="GO:0045296">
    <property type="term" value="F:cadherin binding"/>
    <property type="evidence" value="ECO:0007669"/>
    <property type="project" value="TreeGrafter"/>
</dbReference>
<dbReference type="GO" id="GO:0005912">
    <property type="term" value="C:adherens junction"/>
    <property type="evidence" value="ECO:0007669"/>
    <property type="project" value="TreeGrafter"/>
</dbReference>
<evidence type="ECO:0000256" key="9">
    <source>
        <dbReference type="ARBA" id="ARBA00023180"/>
    </source>
</evidence>
<dbReference type="PANTHER" id="PTHR24027:SF80">
    <property type="entry name" value="CADHERIN-13"/>
    <property type="match status" value="1"/>
</dbReference>
<dbReference type="PANTHER" id="PTHR24027">
    <property type="entry name" value="CADHERIN-23"/>
    <property type="match status" value="1"/>
</dbReference>
<dbReference type="STRING" id="84645.A0A498MZ20"/>
<evidence type="ECO:0000256" key="8">
    <source>
        <dbReference type="ARBA" id="ARBA00023136"/>
    </source>
</evidence>
<keyword evidence="3" id="KW-0165">Cleavage on pair of basic residues</keyword>
<dbReference type="GO" id="GO:0016342">
    <property type="term" value="C:catenin complex"/>
    <property type="evidence" value="ECO:0007669"/>
    <property type="project" value="TreeGrafter"/>
</dbReference>
<dbReference type="GO" id="GO:0044331">
    <property type="term" value="P:cell-cell adhesion mediated by cadherin"/>
    <property type="evidence" value="ECO:0007669"/>
    <property type="project" value="TreeGrafter"/>
</dbReference>
<dbReference type="SMART" id="SM01055">
    <property type="entry name" value="Cadherin_pro"/>
    <property type="match status" value="1"/>
</dbReference>
<keyword evidence="13" id="KW-1267">Proteomics identification</keyword>
<gene>
    <name evidence="11" type="ORF">ROHU_022047</name>
</gene>
<evidence type="ECO:0000256" key="2">
    <source>
        <dbReference type="ARBA" id="ARBA00022475"/>
    </source>
</evidence>
<keyword evidence="6" id="KW-0106">Calcium</keyword>
<evidence type="ECO:0000256" key="7">
    <source>
        <dbReference type="ARBA" id="ARBA00022889"/>
    </source>
</evidence>
<dbReference type="Proteomes" id="UP000290572">
    <property type="component" value="Unassembled WGS sequence"/>
</dbReference>
<evidence type="ECO:0000313" key="12">
    <source>
        <dbReference type="Proteomes" id="UP000290572"/>
    </source>
</evidence>
<dbReference type="InterPro" id="IPR039808">
    <property type="entry name" value="Cadherin"/>
</dbReference>
<dbReference type="SUPFAM" id="SSF49313">
    <property type="entry name" value="Cadherin-like"/>
    <property type="match status" value="2"/>
</dbReference>
<evidence type="ECO:0000256" key="3">
    <source>
        <dbReference type="ARBA" id="ARBA00022685"/>
    </source>
</evidence>
<dbReference type="GO" id="GO:0005509">
    <property type="term" value="F:calcium ion binding"/>
    <property type="evidence" value="ECO:0007669"/>
    <property type="project" value="InterPro"/>
</dbReference>
<keyword evidence="8" id="KW-0472">Membrane</keyword>
<protein>
    <submittedName>
        <fullName evidence="11">Cadherin-13-like isoform X1</fullName>
    </submittedName>
</protein>
<comment type="subcellular location">
    <subcellularLocation>
        <location evidence="1">Cell membrane</location>
    </subcellularLocation>
</comment>
<dbReference type="Pfam" id="PF08758">
    <property type="entry name" value="Cadherin_pro"/>
    <property type="match status" value="1"/>
</dbReference>
<accession>A0A498MZ20</accession>
<dbReference type="CDD" id="cd11304">
    <property type="entry name" value="Cadherin_repeat"/>
    <property type="match status" value="1"/>
</dbReference>
<dbReference type="InterPro" id="IPR015919">
    <property type="entry name" value="Cadherin-like_sf"/>
</dbReference>
<dbReference type="GO" id="GO:0000902">
    <property type="term" value="P:cell morphogenesis"/>
    <property type="evidence" value="ECO:0007669"/>
    <property type="project" value="TreeGrafter"/>
</dbReference>
<dbReference type="AlphaFoldDB" id="A0A498MZ20"/>
<keyword evidence="12" id="KW-1185">Reference proteome</keyword>
<proteinExistence type="evidence at protein level"/>
<keyword evidence="7" id="KW-0130">Cell adhesion</keyword>
<sequence>MFCITGVCSQVACTGAQEEEEKAECIPGFQEKEYQVEYSGGFLKDVPLLQVVFDDCAGNEGVEFEVSNPDFLIDENLNLVARRDVIDSGDVMFVHGVNVHVDDMAQVTIIGAPSRSPQTLREILGLSDMMPYRSKRSLLVPPMFVPENQRAPFPRLIGKNNPSILHTDYYTSASGGKYGKVISSDMKEDHIFRLTGKGADQDPKGVFSINRLTGEVAVSRALDREAIAYYHPASGSVKESRLPYRMWDSS</sequence>
<organism evidence="11 12">
    <name type="scientific">Labeo rohita</name>
    <name type="common">Indian major carp</name>
    <name type="synonym">Cyprinus rohita</name>
    <dbReference type="NCBI Taxonomy" id="84645"/>
    <lineage>
        <taxon>Eukaryota</taxon>
        <taxon>Metazoa</taxon>
        <taxon>Chordata</taxon>
        <taxon>Craniata</taxon>
        <taxon>Vertebrata</taxon>
        <taxon>Euteleostomi</taxon>
        <taxon>Actinopterygii</taxon>
        <taxon>Neopterygii</taxon>
        <taxon>Teleostei</taxon>
        <taxon>Ostariophysi</taxon>
        <taxon>Cypriniformes</taxon>
        <taxon>Cyprinidae</taxon>
        <taxon>Labeoninae</taxon>
        <taxon>Labeonini</taxon>
        <taxon>Labeo</taxon>
    </lineage>
</organism>
<dbReference type="EMBL" id="QBIY01012520">
    <property type="protein sequence ID" value="RXN24742.1"/>
    <property type="molecule type" value="Genomic_DNA"/>
</dbReference>
<evidence type="ECO:0000256" key="1">
    <source>
        <dbReference type="ARBA" id="ARBA00004236"/>
    </source>
</evidence>